<protein>
    <submittedName>
        <fullName evidence="1">Solute carrier family 14 member 1 (Kidd blood group)</fullName>
    </submittedName>
</protein>
<evidence type="ECO:0000313" key="2">
    <source>
        <dbReference type="Proteomes" id="UP000664940"/>
    </source>
</evidence>
<proteinExistence type="predicted"/>
<sequence>MNGQAFTGGADDAPPVPPWRVPFGNKAGEATRRGFSRLTLALAHGRPEQVGNCSRNARLQRHPRGNTHGCLFRQGRLFLVAVIPRMCFVHDMSRFLKWVELRVHQMGTACLHPALQHGDNPVPFSHGTLQPILPNHLDHT</sequence>
<comment type="caution">
    <text evidence="1">The sequence shown here is derived from an EMBL/GenBank/DDBJ whole genome shotgun (WGS) entry which is preliminary data.</text>
</comment>
<organism evidence="1 2">
    <name type="scientific">Phyllostomus discolor</name>
    <name type="common">pale spear-nosed bat</name>
    <dbReference type="NCBI Taxonomy" id="89673"/>
    <lineage>
        <taxon>Eukaryota</taxon>
        <taxon>Metazoa</taxon>
        <taxon>Chordata</taxon>
        <taxon>Craniata</taxon>
        <taxon>Vertebrata</taxon>
        <taxon>Euteleostomi</taxon>
        <taxon>Mammalia</taxon>
        <taxon>Eutheria</taxon>
        <taxon>Laurasiatheria</taxon>
        <taxon>Chiroptera</taxon>
        <taxon>Yangochiroptera</taxon>
        <taxon>Phyllostomidae</taxon>
        <taxon>Phyllostominae</taxon>
        <taxon>Phyllostomus</taxon>
    </lineage>
</organism>
<gene>
    <name evidence="1" type="ORF">HJG60_017343</name>
</gene>
<dbReference type="AlphaFoldDB" id="A0A833ZAZ6"/>
<name>A0A833ZAZ6_9CHIR</name>
<dbReference type="EMBL" id="JABVXQ010000010">
    <property type="protein sequence ID" value="KAF6089357.1"/>
    <property type="molecule type" value="Genomic_DNA"/>
</dbReference>
<evidence type="ECO:0000313" key="1">
    <source>
        <dbReference type="EMBL" id="KAF6089357.1"/>
    </source>
</evidence>
<dbReference type="Proteomes" id="UP000664940">
    <property type="component" value="Unassembled WGS sequence"/>
</dbReference>
<accession>A0A833ZAZ6</accession>
<reference evidence="1 2" key="1">
    <citation type="journal article" date="2020" name="Nature">
        <title>Six reference-quality genomes reveal evolution of bat adaptations.</title>
        <authorList>
            <person name="Jebb D."/>
            <person name="Huang Z."/>
            <person name="Pippel M."/>
            <person name="Hughes G.M."/>
            <person name="Lavrichenko K."/>
            <person name="Devanna P."/>
            <person name="Winkler S."/>
            <person name="Jermiin L.S."/>
            <person name="Skirmuntt E.C."/>
            <person name="Katzourakis A."/>
            <person name="Burkitt-Gray L."/>
            <person name="Ray D.A."/>
            <person name="Sullivan K.A.M."/>
            <person name="Roscito J.G."/>
            <person name="Kirilenko B.M."/>
            <person name="Davalos L.M."/>
            <person name="Corthals A.P."/>
            <person name="Power M.L."/>
            <person name="Jones G."/>
            <person name="Ransome R.D."/>
            <person name="Dechmann D.K.N."/>
            <person name="Locatelli A.G."/>
            <person name="Puechmaille S.J."/>
            <person name="Fedrigo O."/>
            <person name="Jarvis E.D."/>
            <person name="Hiller M."/>
            <person name="Vernes S.C."/>
            <person name="Myers E.W."/>
            <person name="Teeling E.C."/>
        </authorList>
    </citation>
    <scope>NUCLEOTIDE SEQUENCE [LARGE SCALE GENOMIC DNA]</scope>
    <source>
        <strain evidence="1">Bat1K_MPI-CBG_1</strain>
    </source>
</reference>